<protein>
    <recommendedName>
        <fullName evidence="4">HTH CENPB-type domain-containing protein</fullName>
    </recommendedName>
</protein>
<feature type="region of interest" description="Disordered" evidence="1">
    <location>
        <begin position="26"/>
        <end position="53"/>
    </location>
</feature>
<organism evidence="2 3">
    <name type="scientific">Linnemannia schmuckeri</name>
    <dbReference type="NCBI Taxonomy" id="64567"/>
    <lineage>
        <taxon>Eukaryota</taxon>
        <taxon>Fungi</taxon>
        <taxon>Fungi incertae sedis</taxon>
        <taxon>Mucoromycota</taxon>
        <taxon>Mortierellomycotina</taxon>
        <taxon>Mortierellomycetes</taxon>
        <taxon>Mortierellales</taxon>
        <taxon>Mortierellaceae</taxon>
        <taxon>Linnemannia</taxon>
    </lineage>
</organism>
<accession>A0A9P5RZN9</accession>
<sequence length="461" mass="49026">MPNYVSLTESQRRKIAVFITESQPPALQNPLAPSNGDESAISSSLGGSPSASTTNLVAPNTNNISCKEIVQFCKTRFGLTISLSTASRLRSSATERLSTELLNPSAKRHRSVKFPEFERALIQELRALELEQQQIQQEQERQMLASGGTIVPLDPSQLPPVMTLTSEASITQVAKGIAERMGIPETELGLTSGWYHGFKRRHGIKHRQFKPKGGNAASTGSDGPTLGSIGLSGAGNNASGSMMDQGDGSDGVEGDEEMEDVGQDGLNGPGGDDDRLSSAMRPLRTTDDNPSYDSGPGIDPGPSSPSEMSQGDSNNAGSTSSQRYNMTFTPKEPQSSNLSRRPEVKKVDASKANDALDVISEYLLQNGQIGAAKLPLVKELRKFFLAQMALENGPINENILLTSLANPVPLPGPAPVAVTVPEPREVSAPSPTPIVTSEVDNNGHSNTPPTTCARRPQCLCK</sequence>
<feature type="compositionally biased region" description="Low complexity" evidence="1">
    <location>
        <begin position="226"/>
        <end position="246"/>
    </location>
</feature>
<name>A0A9P5RZN9_9FUNG</name>
<feature type="region of interest" description="Disordered" evidence="1">
    <location>
        <begin position="423"/>
        <end position="451"/>
    </location>
</feature>
<feature type="compositionally biased region" description="Acidic residues" evidence="1">
    <location>
        <begin position="250"/>
        <end position="262"/>
    </location>
</feature>
<dbReference type="EMBL" id="JAAAUQ010000311">
    <property type="protein sequence ID" value="KAF9151580.1"/>
    <property type="molecule type" value="Genomic_DNA"/>
</dbReference>
<feature type="compositionally biased region" description="Low complexity" evidence="1">
    <location>
        <begin position="39"/>
        <end position="52"/>
    </location>
</feature>
<reference evidence="2" key="1">
    <citation type="journal article" date="2020" name="Fungal Divers.">
        <title>Resolving the Mortierellaceae phylogeny through synthesis of multi-gene phylogenetics and phylogenomics.</title>
        <authorList>
            <person name="Vandepol N."/>
            <person name="Liber J."/>
            <person name="Desiro A."/>
            <person name="Na H."/>
            <person name="Kennedy M."/>
            <person name="Barry K."/>
            <person name="Grigoriev I.V."/>
            <person name="Miller A.N."/>
            <person name="O'Donnell K."/>
            <person name="Stajich J.E."/>
            <person name="Bonito G."/>
        </authorList>
    </citation>
    <scope>NUCLEOTIDE SEQUENCE</scope>
    <source>
        <strain evidence="2">NRRL 6426</strain>
    </source>
</reference>
<evidence type="ECO:0000256" key="1">
    <source>
        <dbReference type="SAM" id="MobiDB-lite"/>
    </source>
</evidence>
<evidence type="ECO:0000313" key="2">
    <source>
        <dbReference type="EMBL" id="KAF9151580.1"/>
    </source>
</evidence>
<feature type="compositionally biased region" description="Low complexity" evidence="1">
    <location>
        <begin position="291"/>
        <end position="306"/>
    </location>
</feature>
<keyword evidence="3" id="KW-1185">Reference proteome</keyword>
<comment type="caution">
    <text evidence="2">The sequence shown here is derived from an EMBL/GenBank/DDBJ whole genome shotgun (WGS) entry which is preliminary data.</text>
</comment>
<feature type="compositionally biased region" description="Polar residues" evidence="1">
    <location>
        <begin position="307"/>
        <end position="339"/>
    </location>
</feature>
<evidence type="ECO:0000313" key="3">
    <source>
        <dbReference type="Proteomes" id="UP000748756"/>
    </source>
</evidence>
<dbReference type="OrthoDB" id="2433378at2759"/>
<proteinExistence type="predicted"/>
<feature type="compositionally biased region" description="Polar residues" evidence="1">
    <location>
        <begin position="433"/>
        <end position="450"/>
    </location>
</feature>
<gene>
    <name evidence="2" type="ORF">BG015_006500</name>
</gene>
<evidence type="ECO:0008006" key="4">
    <source>
        <dbReference type="Google" id="ProtNLM"/>
    </source>
</evidence>
<feature type="region of interest" description="Disordered" evidence="1">
    <location>
        <begin position="205"/>
        <end position="346"/>
    </location>
</feature>
<dbReference type="AlphaFoldDB" id="A0A9P5RZN9"/>
<dbReference type="Proteomes" id="UP000748756">
    <property type="component" value="Unassembled WGS sequence"/>
</dbReference>